<accession>A0ABX6P837</accession>
<name>A0ABX6P837_9BURK</name>
<comment type="subcellular location">
    <subcellularLocation>
        <location evidence="1">Periplasm</location>
    </subcellularLocation>
</comment>
<dbReference type="Pfam" id="PF13144">
    <property type="entry name" value="ChapFlgA"/>
    <property type="match status" value="1"/>
</dbReference>
<feature type="domain" description="Flagella basal body P-ring formation protein FlgA SAF" evidence="2">
    <location>
        <begin position="22"/>
        <end position="112"/>
    </location>
</feature>
<proteinExistence type="inferred from homology"/>
<keyword evidence="4" id="KW-1185">Reference proteome</keyword>
<dbReference type="InterPro" id="IPR017585">
    <property type="entry name" value="SAF_FlgA"/>
</dbReference>
<reference evidence="3 4" key="1">
    <citation type="submission" date="2020-05" db="EMBL/GenBank/DDBJ databases">
        <title>Ramlibacter rhizophilus sp. nov., isolated from rhizosphere soil of national flower Mugunghwa from South Korea.</title>
        <authorList>
            <person name="Zheng-Fei Y."/>
            <person name="Huan T."/>
        </authorList>
    </citation>
    <scope>NUCLEOTIDE SEQUENCE [LARGE SCALE GENOMIC DNA]</scope>
    <source>
        <strain evidence="3 4">H242</strain>
    </source>
</reference>
<dbReference type="NCBIfam" id="TIGR03170">
    <property type="entry name" value="flgA_cterm"/>
    <property type="match status" value="1"/>
</dbReference>
<keyword evidence="3" id="KW-0966">Cell projection</keyword>
<dbReference type="Proteomes" id="UP000500826">
    <property type="component" value="Chromosome"/>
</dbReference>
<evidence type="ECO:0000259" key="2">
    <source>
        <dbReference type="Pfam" id="PF13144"/>
    </source>
</evidence>
<evidence type="ECO:0000256" key="1">
    <source>
        <dbReference type="RuleBase" id="RU362063"/>
    </source>
</evidence>
<evidence type="ECO:0000313" key="4">
    <source>
        <dbReference type="Proteomes" id="UP000500826"/>
    </source>
</evidence>
<reference evidence="3 4" key="2">
    <citation type="submission" date="2020-05" db="EMBL/GenBank/DDBJ databases">
        <authorList>
            <person name="Khan S.A."/>
            <person name="Jeon C.O."/>
            <person name="Chun B.H."/>
        </authorList>
    </citation>
    <scope>NUCLEOTIDE SEQUENCE [LARGE SCALE GENOMIC DNA]</scope>
    <source>
        <strain evidence="3 4">H242</strain>
    </source>
</reference>
<comment type="similarity">
    <text evidence="1">Belongs to the FlgA family.</text>
</comment>
<keyword evidence="3" id="KW-0282">Flagellum</keyword>
<keyword evidence="3" id="KW-0969">Cilium</keyword>
<dbReference type="Gene3D" id="2.30.30.760">
    <property type="match status" value="1"/>
</dbReference>
<sequence length="114" mass="11646">MPAGTLVDASMTPSDVVDLTAGGKSLSAARETMRTRRPVAAGEVLRTGMVEPAPAVLRGEWASLRAGAGAVRTEARVQVLQDGKVGDSVRVRASAAASSFLAKVTGDGQLEVAQ</sequence>
<gene>
    <name evidence="3" type="primary">flgA</name>
    <name evidence="3" type="ORF">HK414_26315</name>
</gene>
<protein>
    <recommendedName>
        <fullName evidence="1">Flagella basal body P-ring formation protein FlgA</fullName>
    </recommendedName>
</protein>
<keyword evidence="1" id="KW-1005">Bacterial flagellum biogenesis</keyword>
<keyword evidence="1" id="KW-0574">Periplasm</keyword>
<dbReference type="EMBL" id="CP053418">
    <property type="protein sequence ID" value="QJW85535.1"/>
    <property type="molecule type" value="Genomic_DNA"/>
</dbReference>
<evidence type="ECO:0000313" key="3">
    <source>
        <dbReference type="EMBL" id="QJW85535.1"/>
    </source>
</evidence>
<organism evidence="3 4">
    <name type="scientific">Ramlibacter terrae</name>
    <dbReference type="NCBI Taxonomy" id="2732511"/>
    <lineage>
        <taxon>Bacteria</taxon>
        <taxon>Pseudomonadati</taxon>
        <taxon>Pseudomonadota</taxon>
        <taxon>Betaproteobacteria</taxon>
        <taxon>Burkholderiales</taxon>
        <taxon>Comamonadaceae</taxon>
        <taxon>Ramlibacter</taxon>
    </lineage>
</organism>
<comment type="function">
    <text evidence="1">Involved in the assembly process of the P-ring formation. It may associate with FlgF on the rod constituting a structure essential for the P-ring assembly or may act as a modulator protein for the P-ring assembly.</text>
</comment>